<dbReference type="CDD" id="cd09620">
    <property type="entry name" value="CBM9_like_3"/>
    <property type="match status" value="1"/>
</dbReference>
<evidence type="ECO:0000256" key="1">
    <source>
        <dbReference type="SAM" id="MobiDB-lite"/>
    </source>
</evidence>
<dbReference type="PANTHER" id="PTHR35532:SF5">
    <property type="entry name" value="CARBOHYDRATE-BINDING DOMAIN-CONTAINING PROTEIN"/>
    <property type="match status" value="1"/>
</dbReference>
<dbReference type="EMBL" id="CP036426">
    <property type="protein sequence ID" value="QDV35357.1"/>
    <property type="molecule type" value="Genomic_DNA"/>
</dbReference>
<accession>A0A518H3G1</accession>
<feature type="compositionally biased region" description="Basic and acidic residues" evidence="1">
    <location>
        <begin position="336"/>
        <end position="348"/>
    </location>
</feature>
<dbReference type="SUPFAM" id="SSF49344">
    <property type="entry name" value="CBD9-like"/>
    <property type="match status" value="1"/>
</dbReference>
<evidence type="ECO:0000259" key="2">
    <source>
        <dbReference type="Pfam" id="PF06452"/>
    </source>
</evidence>
<dbReference type="PANTHER" id="PTHR35532">
    <property type="entry name" value="SIMILAR TO POLYHYDROXYALKANOATE DEPOLYMERASE"/>
    <property type="match status" value="1"/>
</dbReference>
<gene>
    <name evidence="3" type="ORF">ElP_32600</name>
</gene>
<proteinExistence type="predicted"/>
<name>A0A518H3G1_9BACT</name>
<dbReference type="RefSeq" id="WP_145270898.1">
    <property type="nucleotide sequence ID" value="NZ_CP036426.1"/>
</dbReference>
<dbReference type="Gene3D" id="2.60.40.1190">
    <property type="match status" value="1"/>
</dbReference>
<organism evidence="3 4">
    <name type="scientific">Tautonia plasticadhaerens</name>
    <dbReference type="NCBI Taxonomy" id="2527974"/>
    <lineage>
        <taxon>Bacteria</taxon>
        <taxon>Pseudomonadati</taxon>
        <taxon>Planctomycetota</taxon>
        <taxon>Planctomycetia</taxon>
        <taxon>Isosphaerales</taxon>
        <taxon>Isosphaeraceae</taxon>
        <taxon>Tautonia</taxon>
    </lineage>
</organism>
<dbReference type="GO" id="GO:0004553">
    <property type="term" value="F:hydrolase activity, hydrolyzing O-glycosyl compounds"/>
    <property type="evidence" value="ECO:0007669"/>
    <property type="project" value="InterPro"/>
</dbReference>
<keyword evidence="4" id="KW-1185">Reference proteome</keyword>
<evidence type="ECO:0000313" key="3">
    <source>
        <dbReference type="EMBL" id="QDV35357.1"/>
    </source>
</evidence>
<evidence type="ECO:0000313" key="4">
    <source>
        <dbReference type="Proteomes" id="UP000317835"/>
    </source>
</evidence>
<feature type="region of interest" description="Disordered" evidence="1">
    <location>
        <begin position="325"/>
        <end position="355"/>
    </location>
</feature>
<sequence length="355" mass="40093">MLIAPLLLLLPGSSPPPPPPQYRTEEARGYVCFRAPGPIVVDGRLDEEGWRAIPWTEPFVDIEGDARPRPRFRTRAKMAWDDDFFYVAADLEEPHVWGTLTRHDSVIFRDNDFEVFLDPDGDHHLYGEFEINALNTGWDLLLVKPYRDGGPAVDSWEIPGLVTAVHVRGTLNDPGDEDEGWSLELAFPWGVLEEIARTPCPPPDGDRWRVNFSRVEWQHQVVDGRYRKVPDTREDNWVWSPQGVVDMHRPGYWGDVVFSAAAPDTVAFEPDPSRPARDFLVRVSEAQRVHRQENGRWAASAEDLGIDPAAFPTFRIEATTDGYAASVEAPEAGGGEPRRWTIRQDSRISPEPVSP</sequence>
<feature type="domain" description="Carbohydrate-binding" evidence="2">
    <location>
        <begin position="41"/>
        <end position="126"/>
    </location>
</feature>
<dbReference type="Proteomes" id="UP000317835">
    <property type="component" value="Chromosome"/>
</dbReference>
<dbReference type="GO" id="GO:0030246">
    <property type="term" value="F:carbohydrate binding"/>
    <property type="evidence" value="ECO:0007669"/>
    <property type="project" value="InterPro"/>
</dbReference>
<reference evidence="3 4" key="1">
    <citation type="submission" date="2019-02" db="EMBL/GenBank/DDBJ databases">
        <title>Deep-cultivation of Planctomycetes and their phenomic and genomic characterization uncovers novel biology.</title>
        <authorList>
            <person name="Wiegand S."/>
            <person name="Jogler M."/>
            <person name="Boedeker C."/>
            <person name="Pinto D."/>
            <person name="Vollmers J."/>
            <person name="Rivas-Marin E."/>
            <person name="Kohn T."/>
            <person name="Peeters S.H."/>
            <person name="Heuer A."/>
            <person name="Rast P."/>
            <person name="Oberbeckmann S."/>
            <person name="Bunk B."/>
            <person name="Jeske O."/>
            <person name="Meyerdierks A."/>
            <person name="Storesund J.E."/>
            <person name="Kallscheuer N."/>
            <person name="Luecker S."/>
            <person name="Lage O.M."/>
            <person name="Pohl T."/>
            <person name="Merkel B.J."/>
            <person name="Hornburger P."/>
            <person name="Mueller R.-W."/>
            <person name="Bruemmer F."/>
            <person name="Labrenz M."/>
            <person name="Spormann A.M."/>
            <person name="Op den Camp H."/>
            <person name="Overmann J."/>
            <person name="Amann R."/>
            <person name="Jetten M.S.M."/>
            <person name="Mascher T."/>
            <person name="Medema M.H."/>
            <person name="Devos D.P."/>
            <person name="Kaster A.-K."/>
            <person name="Ovreas L."/>
            <person name="Rohde M."/>
            <person name="Galperin M.Y."/>
            <person name="Jogler C."/>
        </authorList>
    </citation>
    <scope>NUCLEOTIDE SEQUENCE [LARGE SCALE GENOMIC DNA]</scope>
    <source>
        <strain evidence="3 4">ElP</strain>
    </source>
</reference>
<dbReference type="GO" id="GO:0016052">
    <property type="term" value="P:carbohydrate catabolic process"/>
    <property type="evidence" value="ECO:0007669"/>
    <property type="project" value="InterPro"/>
</dbReference>
<dbReference type="Pfam" id="PF06452">
    <property type="entry name" value="CBM9_1"/>
    <property type="match status" value="1"/>
</dbReference>
<dbReference type="OrthoDB" id="226401at2"/>
<dbReference type="KEGG" id="tpla:ElP_32600"/>
<protein>
    <recommendedName>
        <fullName evidence="2">Carbohydrate-binding domain-containing protein</fullName>
    </recommendedName>
</protein>
<dbReference type="InterPro" id="IPR010502">
    <property type="entry name" value="Carb-bd_dom_fam9"/>
</dbReference>
<dbReference type="AlphaFoldDB" id="A0A518H3G1"/>